<dbReference type="GO" id="GO:0004519">
    <property type="term" value="F:endonuclease activity"/>
    <property type="evidence" value="ECO:0007669"/>
    <property type="project" value="UniProtKB-KW"/>
</dbReference>
<dbReference type="Pfam" id="PF04480">
    <property type="entry name" value="DUF559"/>
    <property type="match status" value="1"/>
</dbReference>
<feature type="domain" description="DUF559" evidence="1">
    <location>
        <begin position="271"/>
        <end position="332"/>
    </location>
</feature>
<name>A0A250JR13_9BACT</name>
<keyword evidence="2" id="KW-0540">Nuclease</keyword>
<evidence type="ECO:0000313" key="2">
    <source>
        <dbReference type="EMBL" id="ATB46123.1"/>
    </source>
</evidence>
<dbReference type="AlphaFoldDB" id="A0A250JR13"/>
<sequence length="353" mass="38182">MDGDDVRAVVSAWAAAIARERDLVGDAEAFVARSQPQGQARMLQFRGKTAHQRRVLMEGLTPPQGQSAAWELCRALLESPVSTPSGALPDVVGQAIGRAPLPALQALMAMVPAANTPALRVRSSASDFRALRTAAALCSAAPALTTGCVLSTEVLAEHLRREESHALAMLREGRLDLAEPAPDEDAPEFPEAVVASTAARLRQEGSSAQVVALYESAVRTIASASREANGRARSEAERFLHARLQEHAPTRGLFVLNDTLDLGDGGRALEVDLLCRALHLAVEIDGYFHFRSPDGFRRDRRKDVALQRAGYWVVRFLADDVVTRLEEILETLDTLIATRRGELTGKDASNGKR</sequence>
<keyword evidence="3" id="KW-1185">Reference proteome</keyword>
<protein>
    <submittedName>
        <fullName evidence="2">Restriction endonuclease</fullName>
    </submittedName>
</protein>
<organism evidence="2 3">
    <name type="scientific">Corallococcus macrosporus DSM 14697</name>
    <dbReference type="NCBI Taxonomy" id="1189310"/>
    <lineage>
        <taxon>Bacteria</taxon>
        <taxon>Pseudomonadati</taxon>
        <taxon>Myxococcota</taxon>
        <taxon>Myxococcia</taxon>
        <taxon>Myxococcales</taxon>
        <taxon>Cystobacterineae</taxon>
        <taxon>Myxococcaceae</taxon>
        <taxon>Corallococcus</taxon>
    </lineage>
</organism>
<dbReference type="SUPFAM" id="SSF52980">
    <property type="entry name" value="Restriction endonuclease-like"/>
    <property type="match status" value="1"/>
</dbReference>
<gene>
    <name evidence="2" type="ORF">MYMAC_001715</name>
</gene>
<accession>A0A250JR13</accession>
<dbReference type="KEGG" id="mmas:MYMAC_001715"/>
<evidence type="ECO:0000259" key="1">
    <source>
        <dbReference type="Pfam" id="PF04480"/>
    </source>
</evidence>
<dbReference type="InterPro" id="IPR011335">
    <property type="entry name" value="Restrct_endonuc-II-like"/>
</dbReference>
<proteinExistence type="predicted"/>
<dbReference type="Proteomes" id="UP000217343">
    <property type="component" value="Chromosome"/>
</dbReference>
<dbReference type="EMBL" id="CP022203">
    <property type="protein sequence ID" value="ATB46123.1"/>
    <property type="molecule type" value="Genomic_DNA"/>
</dbReference>
<dbReference type="InterPro" id="IPR007569">
    <property type="entry name" value="DUF559"/>
</dbReference>
<keyword evidence="2" id="KW-0378">Hydrolase</keyword>
<reference evidence="2 3" key="1">
    <citation type="submission" date="2017-06" db="EMBL/GenBank/DDBJ databases">
        <title>Sequencing and comparative analysis of myxobacterial genomes.</title>
        <authorList>
            <person name="Rupp O."/>
            <person name="Goesmann A."/>
            <person name="Sogaard-Andersen L."/>
        </authorList>
    </citation>
    <scope>NUCLEOTIDE SEQUENCE [LARGE SCALE GENOMIC DNA]</scope>
    <source>
        <strain evidence="2 3">DSM 14697</strain>
    </source>
</reference>
<dbReference type="Gene3D" id="3.40.960.10">
    <property type="entry name" value="VSR Endonuclease"/>
    <property type="match status" value="1"/>
</dbReference>
<evidence type="ECO:0000313" key="3">
    <source>
        <dbReference type="Proteomes" id="UP000217343"/>
    </source>
</evidence>
<keyword evidence="2" id="KW-0255">Endonuclease</keyword>